<evidence type="ECO:0000256" key="5">
    <source>
        <dbReference type="RuleBase" id="RU361202"/>
    </source>
</evidence>
<dbReference type="InterPro" id="IPR007239">
    <property type="entry name" value="Atg5"/>
</dbReference>
<name>A0A6A4L5N7_9ERIC</name>
<keyword evidence="2 5" id="KW-1017">Isopeptide bond</keyword>
<dbReference type="GO" id="GO:0034045">
    <property type="term" value="C:phagophore assembly site membrane"/>
    <property type="evidence" value="ECO:0007669"/>
    <property type="project" value="TreeGrafter"/>
</dbReference>
<feature type="domain" description="Autophagy protein ATG5 UblA" evidence="8">
    <location>
        <begin position="186"/>
        <end position="212"/>
    </location>
</feature>
<keyword evidence="4 5" id="KW-0072">Autophagy</keyword>
<dbReference type="GO" id="GO:0061908">
    <property type="term" value="C:phagophore"/>
    <property type="evidence" value="ECO:0007669"/>
    <property type="project" value="TreeGrafter"/>
</dbReference>
<dbReference type="AlphaFoldDB" id="A0A6A4L5N7"/>
<comment type="similarity">
    <text evidence="1 5">Belongs to the ATG5 family.</text>
</comment>
<keyword evidence="3 5" id="KW-0832">Ubl conjugation</keyword>
<dbReference type="GO" id="GO:0019776">
    <property type="term" value="F:Atg8-family ligase activity"/>
    <property type="evidence" value="ECO:0007669"/>
    <property type="project" value="TreeGrafter"/>
</dbReference>
<dbReference type="InterPro" id="IPR042527">
    <property type="entry name" value="Atg5_UblA_dom_sf"/>
</dbReference>
<dbReference type="Pfam" id="PF20638">
    <property type="entry name" value="ATG5_UblA"/>
    <property type="match status" value="2"/>
</dbReference>
<dbReference type="Gene3D" id="3.10.20.90">
    <property type="entry name" value="Phosphatidylinositol 3-kinase Catalytic Subunit, Chain A, domain 1"/>
    <property type="match status" value="1"/>
</dbReference>
<comment type="subcellular location">
    <subcellularLocation>
        <location evidence="5">Cytoplasm</location>
    </subcellularLocation>
</comment>
<sequence length="477" mass="53608">MDNNKGTEAQKYVWEGAIPLQIHLHESEVTTLPPPPPALVCMSYAWGQPFSDSPQNIVAWHSNGIMGGFYVAHCDVSDADKRLPIVILASWCVLAPRIGYLPLLVTQIKPFFNSALPPGVDTVWFEYKGLPLKCDIGIMLRISTSDKNDIPGDNGLSRHNDLAKNRKIEKKIKHSYLSLLLELVPYWYIPTGVLFDLLCAEPERPWNLTVHFRGYPANILTPCEGEDSVKWSFINSLKEAAYVINGNCKNVMNMSQSDQVELWRSVLNVNLETYLWVSSKLKLGIAGDEFSVKLNSSVLKSQQSAVETDNTGSVKTGRIPVRLYVYNVNEDFDDLEDAPQIDSWDKISYINRPVEIHGEGKCFTLLDAVKSLLPEFFAEPSSTNEEIPEVEVGDELRLPSEECGSSPRTTTADVGETSCEHVWSSDVLETTEIKLLRIQGIEPKLEIPFGWVVNNLMNPERYLHICVYVRIPEPITI</sequence>
<dbReference type="PANTHER" id="PTHR13040:SF2">
    <property type="entry name" value="AUTOPHAGY PROTEIN 5"/>
    <property type="match status" value="1"/>
</dbReference>
<dbReference type="GO" id="GO:0034727">
    <property type="term" value="P:piecemeal microautophagy of the nucleus"/>
    <property type="evidence" value="ECO:0007669"/>
    <property type="project" value="TreeGrafter"/>
</dbReference>
<dbReference type="GO" id="GO:0034274">
    <property type="term" value="C:Atg12-Atg5-Atg16 complex"/>
    <property type="evidence" value="ECO:0007669"/>
    <property type="project" value="TreeGrafter"/>
</dbReference>
<dbReference type="InterPro" id="IPR048939">
    <property type="entry name" value="ATG5_UblA"/>
</dbReference>
<dbReference type="InterPro" id="IPR042526">
    <property type="entry name" value="Atg5_HR"/>
</dbReference>
<evidence type="ECO:0000256" key="3">
    <source>
        <dbReference type="ARBA" id="ARBA00022843"/>
    </source>
</evidence>
<proteinExistence type="inferred from homology"/>
<dbReference type="GO" id="GO:0005776">
    <property type="term" value="C:autophagosome"/>
    <property type="evidence" value="ECO:0007669"/>
    <property type="project" value="TreeGrafter"/>
</dbReference>
<evidence type="ECO:0000259" key="8">
    <source>
        <dbReference type="Pfam" id="PF20638"/>
    </source>
</evidence>
<dbReference type="InterPro" id="IPR048940">
    <property type="entry name" value="ATG5_HBR"/>
</dbReference>
<feature type="domain" description="Autophagy protein ATG5 UblA" evidence="8">
    <location>
        <begin position="90"/>
        <end position="136"/>
    </location>
</feature>
<dbReference type="Pfam" id="PF20637">
    <property type="entry name" value="ATG5_HBR"/>
    <property type="match status" value="1"/>
</dbReference>
<dbReference type="GO" id="GO:0006995">
    <property type="term" value="P:cellular response to nitrogen starvation"/>
    <property type="evidence" value="ECO:0007669"/>
    <property type="project" value="TreeGrafter"/>
</dbReference>
<dbReference type="Gene3D" id="3.10.20.620">
    <property type="match status" value="1"/>
</dbReference>
<dbReference type="Pfam" id="PF04106">
    <property type="entry name" value="ATG5_UblB"/>
    <property type="match status" value="1"/>
</dbReference>
<dbReference type="EMBL" id="QEFC01003084">
    <property type="protein sequence ID" value="KAE9450138.1"/>
    <property type="molecule type" value="Genomic_DNA"/>
</dbReference>
<protein>
    <recommendedName>
        <fullName evidence="5">Autophagy protein 5</fullName>
    </recommendedName>
</protein>
<dbReference type="OrthoDB" id="272162at2759"/>
<evidence type="ECO:0000313" key="9">
    <source>
        <dbReference type="EMBL" id="KAE9450138.1"/>
    </source>
</evidence>
<dbReference type="InterPro" id="IPR048318">
    <property type="entry name" value="ATG5_UblB"/>
</dbReference>
<gene>
    <name evidence="9" type="ORF">C3L33_17951</name>
</gene>
<evidence type="ECO:0000256" key="4">
    <source>
        <dbReference type="ARBA" id="ARBA00023006"/>
    </source>
</evidence>
<comment type="function">
    <text evidence="5">Required for autophagy.</text>
</comment>
<evidence type="ECO:0000259" key="6">
    <source>
        <dbReference type="Pfam" id="PF04106"/>
    </source>
</evidence>
<keyword evidence="5" id="KW-0963">Cytoplasm</keyword>
<evidence type="ECO:0000256" key="1">
    <source>
        <dbReference type="ARBA" id="ARBA00006910"/>
    </source>
</evidence>
<evidence type="ECO:0000313" key="10">
    <source>
        <dbReference type="Proteomes" id="UP000428333"/>
    </source>
</evidence>
<reference evidence="9 10" key="1">
    <citation type="journal article" date="2019" name="Genome Biol. Evol.">
        <title>The Rhododendron genome and chromosomal organization provide insight into shared whole-genome duplications across the heath family (Ericaceae).</title>
        <authorList>
            <person name="Soza V.L."/>
            <person name="Lindsley D."/>
            <person name="Waalkes A."/>
            <person name="Ramage E."/>
            <person name="Patwardhan R.P."/>
            <person name="Burton J.N."/>
            <person name="Adey A."/>
            <person name="Kumar A."/>
            <person name="Qiu R."/>
            <person name="Shendure J."/>
            <person name="Hall B."/>
        </authorList>
    </citation>
    <scope>NUCLEOTIDE SEQUENCE [LARGE SCALE GENOMIC DNA]</scope>
    <source>
        <strain evidence="9">RSF 1966-606</strain>
    </source>
</reference>
<keyword evidence="5" id="KW-0813">Transport</keyword>
<comment type="subunit">
    <text evidence="5">Conjugated with ATG12.</text>
</comment>
<dbReference type="PANTHER" id="PTHR13040">
    <property type="entry name" value="AUTOPHAGY PROTEIN 5"/>
    <property type="match status" value="1"/>
</dbReference>
<dbReference type="FunFam" id="3.10.20.90:FF:000370">
    <property type="entry name" value="Autophagy protein 5"/>
    <property type="match status" value="1"/>
</dbReference>
<accession>A0A6A4L5N7</accession>
<comment type="caution">
    <text evidence="9">The sequence shown here is derived from an EMBL/GenBank/DDBJ whole genome shotgun (WGS) entry which is preliminary data.</text>
</comment>
<keyword evidence="10" id="KW-1185">Reference proteome</keyword>
<evidence type="ECO:0000256" key="2">
    <source>
        <dbReference type="ARBA" id="ARBA00022499"/>
    </source>
</evidence>
<dbReference type="FunFam" id="1.10.246.190:FF:000002">
    <property type="entry name" value="Autophagy protein 5"/>
    <property type="match status" value="1"/>
</dbReference>
<dbReference type="GO" id="GO:0044233">
    <property type="term" value="C:mitochondria-associated endoplasmic reticulum membrane contact site"/>
    <property type="evidence" value="ECO:0007669"/>
    <property type="project" value="TreeGrafter"/>
</dbReference>
<dbReference type="Proteomes" id="UP000428333">
    <property type="component" value="Linkage Group LG11"/>
</dbReference>
<dbReference type="GO" id="GO:0000422">
    <property type="term" value="P:autophagy of mitochondrion"/>
    <property type="evidence" value="ECO:0007669"/>
    <property type="project" value="TreeGrafter"/>
</dbReference>
<feature type="non-terminal residue" evidence="9">
    <location>
        <position position="1"/>
    </location>
</feature>
<evidence type="ECO:0000259" key="7">
    <source>
        <dbReference type="Pfam" id="PF20637"/>
    </source>
</evidence>
<organism evidence="9 10">
    <name type="scientific">Rhododendron williamsianum</name>
    <dbReference type="NCBI Taxonomy" id="262921"/>
    <lineage>
        <taxon>Eukaryota</taxon>
        <taxon>Viridiplantae</taxon>
        <taxon>Streptophyta</taxon>
        <taxon>Embryophyta</taxon>
        <taxon>Tracheophyta</taxon>
        <taxon>Spermatophyta</taxon>
        <taxon>Magnoliopsida</taxon>
        <taxon>eudicotyledons</taxon>
        <taxon>Gunneridae</taxon>
        <taxon>Pentapetalae</taxon>
        <taxon>asterids</taxon>
        <taxon>Ericales</taxon>
        <taxon>Ericaceae</taxon>
        <taxon>Ericoideae</taxon>
        <taxon>Rhodoreae</taxon>
        <taxon>Rhododendron</taxon>
    </lineage>
</organism>
<feature type="domain" description="Autophagy protein ATG5 UblB" evidence="6">
    <location>
        <begin position="318"/>
        <end position="467"/>
    </location>
</feature>
<dbReference type="Gene3D" id="1.10.246.190">
    <property type="entry name" value="Autophagy protein Apg5, helix rich domain"/>
    <property type="match status" value="1"/>
</dbReference>
<feature type="domain" description="Autophagy protein ATG5 alpha-helical bundle region" evidence="7">
    <location>
        <begin position="226"/>
        <end position="282"/>
    </location>
</feature>